<evidence type="ECO:0000256" key="1">
    <source>
        <dbReference type="SAM" id="MobiDB-lite"/>
    </source>
</evidence>
<accession>A0A329QIU8</accession>
<keyword evidence="2" id="KW-0472">Membrane</keyword>
<reference evidence="3 4" key="1">
    <citation type="submission" date="2018-06" db="EMBL/GenBank/DDBJ databases">
        <title>Phytoactinopolyspora halophila sp. nov., a novel halophilic actinomycete isolated from a saline soil in China.</title>
        <authorList>
            <person name="Tang S.-K."/>
        </authorList>
    </citation>
    <scope>NUCLEOTIDE SEQUENCE [LARGE SCALE GENOMIC DNA]</scope>
    <source>
        <strain evidence="3 4">YIM 96934</strain>
    </source>
</reference>
<dbReference type="Pfam" id="PF11241">
    <property type="entry name" value="DUF3043"/>
    <property type="match status" value="1"/>
</dbReference>
<name>A0A329QIU8_9ACTN</name>
<dbReference type="InterPro" id="IPR021403">
    <property type="entry name" value="DUF3043"/>
</dbReference>
<keyword evidence="4" id="KW-1185">Reference proteome</keyword>
<proteinExistence type="predicted"/>
<protein>
    <submittedName>
        <fullName evidence="3">DUF3043 domain-containing protein</fullName>
    </submittedName>
</protein>
<evidence type="ECO:0000256" key="2">
    <source>
        <dbReference type="SAM" id="Phobius"/>
    </source>
</evidence>
<evidence type="ECO:0000313" key="4">
    <source>
        <dbReference type="Proteomes" id="UP000250462"/>
    </source>
</evidence>
<feature type="transmembrane region" description="Helical" evidence="2">
    <location>
        <begin position="156"/>
        <end position="175"/>
    </location>
</feature>
<dbReference type="OrthoDB" id="5194448at2"/>
<dbReference type="Proteomes" id="UP000250462">
    <property type="component" value="Unassembled WGS sequence"/>
</dbReference>
<feature type="region of interest" description="Disordered" evidence="1">
    <location>
        <begin position="1"/>
        <end position="96"/>
    </location>
</feature>
<organism evidence="3 4">
    <name type="scientific">Phytoactinopolyspora halophila</name>
    <dbReference type="NCBI Taxonomy" id="1981511"/>
    <lineage>
        <taxon>Bacteria</taxon>
        <taxon>Bacillati</taxon>
        <taxon>Actinomycetota</taxon>
        <taxon>Actinomycetes</taxon>
        <taxon>Jiangellales</taxon>
        <taxon>Jiangellaceae</taxon>
        <taxon>Phytoactinopolyspora</taxon>
    </lineage>
</organism>
<keyword evidence="2" id="KW-1133">Transmembrane helix</keyword>
<keyword evidence="2" id="KW-0812">Transmembrane</keyword>
<comment type="caution">
    <text evidence="3">The sequence shown here is derived from an EMBL/GenBank/DDBJ whole genome shotgun (WGS) entry which is preliminary data.</text>
</comment>
<gene>
    <name evidence="3" type="ORF">DPM12_17185</name>
</gene>
<feature type="transmembrane region" description="Helical" evidence="2">
    <location>
        <begin position="132"/>
        <end position="150"/>
    </location>
</feature>
<feature type="compositionally biased region" description="Basic and acidic residues" evidence="1">
    <location>
        <begin position="76"/>
        <end position="93"/>
    </location>
</feature>
<evidence type="ECO:0000313" key="3">
    <source>
        <dbReference type="EMBL" id="RAW11272.1"/>
    </source>
</evidence>
<sequence>MAGEVAILTYPGYVFRRRSDSKLPEEAPETPTVGGPEQGNRSNGDARDQPPRKGRPTPKRTEAEKARKERVKPPLNKREAMRRERQRVKEQRARARKAMTTGDEKYYLERDRGPERKFLRDYVDSRRTVGEFFLPLIIVILLGNFVPIVQVQLFMMALWLVVMVMLIVDMTVLGIRVKREFRKRFPDDTGRGHTFYALMRAMQIRRLRLPKPAVKPGDLV</sequence>
<dbReference type="EMBL" id="QMIG01000021">
    <property type="protein sequence ID" value="RAW11272.1"/>
    <property type="molecule type" value="Genomic_DNA"/>
</dbReference>
<dbReference type="AlphaFoldDB" id="A0A329QIU8"/>